<dbReference type="InterPro" id="IPR041223">
    <property type="entry name" value="ApeA_NTD"/>
</dbReference>
<comment type="caution">
    <text evidence="3">The sequence shown here is derived from an EMBL/GenBank/DDBJ whole genome shotgun (WGS) entry which is preliminary data.</text>
</comment>
<name>A0A2N7VFH4_9BURK</name>
<proteinExistence type="predicted"/>
<feature type="domain" description="Apea-like HEPN" evidence="1">
    <location>
        <begin position="342"/>
        <end position="472"/>
    </location>
</feature>
<dbReference type="EMBL" id="PNYA01000028">
    <property type="protein sequence ID" value="PMS15895.1"/>
    <property type="molecule type" value="Genomic_DNA"/>
</dbReference>
<dbReference type="InterPro" id="IPR041229">
    <property type="entry name" value="HEPN_Apea"/>
</dbReference>
<sequence length="508" mass="58874">MRPDGFSYGIRETGARPVKQKWGMILSDKILEERGYFWWHEEPIPKGHFAPSSLVTGTLSINEIGKIHLELDGYLNGEHGPIATLIDRDRELPGDKAIQGKLKDSNKNVLLLGLRKHGGRFSSNGVSFEGFAATNCLVTRGAFPLSNDPLQFDALDVELTGMEDWLRLGNIETKRTRSRITARHRLPKSDMWQLDDGILTIRYDISGPFPSQYSRRSHELTLIECASINFSPKNMLPLTEMRTEYGRMQDLFILLTGSEYSLAWPRLKAGKDTFDLYFHGHGRSSKAPTWDDCWTNFVQLRERFGEIFSLWRRKHNDFGPGFYLYLGTRRGMKLYVEHRFVNLIWGIESLHRKKNGRSSMPTKLEQKIQRILLQIEGEDDREWLEGRLRNVSEPSLQQRLFEIFRHLPFDFDRKRLNRFCEECARCRNDISHFGGQRHEGDYQNFVIDVAKKSEAIGYLYHALLLQEIGIDSALLRQWIFDGPKSFAVKYTLREVGLLPEEAKDHSSM</sequence>
<evidence type="ECO:0000259" key="2">
    <source>
        <dbReference type="Pfam" id="PF18862"/>
    </source>
</evidence>
<dbReference type="Pfam" id="PF18862">
    <property type="entry name" value="ApeA_NTD1"/>
    <property type="match status" value="1"/>
</dbReference>
<evidence type="ECO:0000313" key="4">
    <source>
        <dbReference type="Proteomes" id="UP000235616"/>
    </source>
</evidence>
<reference evidence="3 4" key="1">
    <citation type="submission" date="2018-01" db="EMBL/GenBank/DDBJ databases">
        <title>Whole genome analyses suggest that Burkholderia sensu lato contains two further novel genera in the rhizoxinica-symbiotica group Mycetohabitans gen. nov., and Trinickia gen. nov.: implications for the evolution of diazotrophy and nodulation in the Burkholderiaceae.</title>
        <authorList>
            <person name="Estrada-de los Santos P."/>
            <person name="Palmer M."/>
            <person name="Chavez-Ramirez B."/>
            <person name="Beukes C."/>
            <person name="Steenkamp E.T."/>
            <person name="Hirsch A.M."/>
            <person name="Manyaka P."/>
            <person name="Maluk M."/>
            <person name="Lafos M."/>
            <person name="Crook M."/>
            <person name="Gross E."/>
            <person name="Simon M.F."/>
            <person name="Bueno dos Reis Junior F."/>
            <person name="Poole P.S."/>
            <person name="Venter S.N."/>
            <person name="James E.K."/>
        </authorList>
    </citation>
    <scope>NUCLEOTIDE SEQUENCE [LARGE SCALE GENOMIC DNA]</scope>
    <source>
        <strain evidence="3 4">GIMN1.004</strain>
    </source>
</reference>
<gene>
    <name evidence="3" type="ORF">C0Z18_25825</name>
</gene>
<dbReference type="Pfam" id="PF18739">
    <property type="entry name" value="HEPN_Apea"/>
    <property type="match status" value="1"/>
</dbReference>
<accession>A0A2N7VFH4</accession>
<evidence type="ECO:0000313" key="3">
    <source>
        <dbReference type="EMBL" id="PMS15895.1"/>
    </source>
</evidence>
<keyword evidence="4" id="KW-1185">Reference proteome</keyword>
<dbReference type="Proteomes" id="UP000235616">
    <property type="component" value="Unassembled WGS sequence"/>
</dbReference>
<feature type="domain" description="ApeA N-terminal" evidence="2">
    <location>
        <begin position="34"/>
        <end position="311"/>
    </location>
</feature>
<protein>
    <submittedName>
        <fullName evidence="3">Uncharacterized protein</fullName>
    </submittedName>
</protein>
<organism evidence="3 4">
    <name type="scientific">Trinickia dabaoshanensis</name>
    <dbReference type="NCBI Taxonomy" id="564714"/>
    <lineage>
        <taxon>Bacteria</taxon>
        <taxon>Pseudomonadati</taxon>
        <taxon>Pseudomonadota</taxon>
        <taxon>Betaproteobacteria</taxon>
        <taxon>Burkholderiales</taxon>
        <taxon>Burkholderiaceae</taxon>
        <taxon>Trinickia</taxon>
    </lineage>
</organism>
<evidence type="ECO:0000259" key="1">
    <source>
        <dbReference type="Pfam" id="PF18739"/>
    </source>
</evidence>
<dbReference type="AlphaFoldDB" id="A0A2N7VFH4"/>